<sequence>MAYAVGLHTQHPWIPPQTNFPLKTFRGSDHTVMYIRPSWDDERLLRELKKTYNKLRGFWRKWFSLKNNTHSFIYPQRVGSASVSPHRNLRFRWCLNHPESQGGRYDFMRALTRRADYGIEFVERWQVTRLVIAIVLPLALSLLVAIIYTLRTGDVSSAFTIAGYMTSAYSVFLVLLGILNLVEF</sequence>
<keyword evidence="1" id="KW-1133">Transmembrane helix</keyword>
<gene>
    <name evidence="2" type="ORF">OBBRIDRAFT_872234</name>
</gene>
<proteinExistence type="predicted"/>
<name>A0A8E2B0Z4_9APHY</name>
<dbReference type="EMBL" id="KV722381">
    <property type="protein sequence ID" value="OCH91712.1"/>
    <property type="molecule type" value="Genomic_DNA"/>
</dbReference>
<reference evidence="2 3" key="1">
    <citation type="submission" date="2016-07" db="EMBL/GenBank/DDBJ databases">
        <title>Draft genome of the white-rot fungus Obba rivulosa 3A-2.</title>
        <authorList>
            <consortium name="DOE Joint Genome Institute"/>
            <person name="Miettinen O."/>
            <person name="Riley R."/>
            <person name="Acob R."/>
            <person name="Barry K."/>
            <person name="Cullen D."/>
            <person name="De Vries R."/>
            <person name="Hainaut M."/>
            <person name="Hatakka A."/>
            <person name="Henrissat B."/>
            <person name="Hilden K."/>
            <person name="Kuo R."/>
            <person name="Labutti K."/>
            <person name="Lipzen A."/>
            <person name="Makela M.R."/>
            <person name="Sandor L."/>
            <person name="Spatafora J.W."/>
            <person name="Grigoriev I.V."/>
            <person name="Hibbett D.S."/>
        </authorList>
    </citation>
    <scope>NUCLEOTIDE SEQUENCE [LARGE SCALE GENOMIC DNA]</scope>
    <source>
        <strain evidence="2 3">3A-2</strain>
    </source>
</reference>
<dbReference type="AlphaFoldDB" id="A0A8E2B0Z4"/>
<evidence type="ECO:0000256" key="1">
    <source>
        <dbReference type="SAM" id="Phobius"/>
    </source>
</evidence>
<feature type="transmembrane region" description="Helical" evidence="1">
    <location>
        <begin position="161"/>
        <end position="182"/>
    </location>
</feature>
<evidence type="ECO:0000313" key="3">
    <source>
        <dbReference type="Proteomes" id="UP000250043"/>
    </source>
</evidence>
<keyword evidence="1" id="KW-0812">Transmembrane</keyword>
<organism evidence="2 3">
    <name type="scientific">Obba rivulosa</name>
    <dbReference type="NCBI Taxonomy" id="1052685"/>
    <lineage>
        <taxon>Eukaryota</taxon>
        <taxon>Fungi</taxon>
        <taxon>Dikarya</taxon>
        <taxon>Basidiomycota</taxon>
        <taxon>Agaricomycotina</taxon>
        <taxon>Agaricomycetes</taxon>
        <taxon>Polyporales</taxon>
        <taxon>Gelatoporiaceae</taxon>
        <taxon>Obba</taxon>
    </lineage>
</organism>
<dbReference type="Proteomes" id="UP000250043">
    <property type="component" value="Unassembled WGS sequence"/>
</dbReference>
<evidence type="ECO:0000313" key="2">
    <source>
        <dbReference type="EMBL" id="OCH91712.1"/>
    </source>
</evidence>
<feature type="transmembrane region" description="Helical" evidence="1">
    <location>
        <begin position="130"/>
        <end position="149"/>
    </location>
</feature>
<keyword evidence="1" id="KW-0472">Membrane</keyword>
<keyword evidence="3" id="KW-1185">Reference proteome</keyword>
<dbReference type="OrthoDB" id="2734283at2759"/>
<protein>
    <submittedName>
        <fullName evidence="2">Uncharacterized protein</fullName>
    </submittedName>
</protein>
<accession>A0A8E2B0Z4</accession>